<dbReference type="SUPFAM" id="SSF46689">
    <property type="entry name" value="Homeodomain-like"/>
    <property type="match status" value="1"/>
</dbReference>
<dbReference type="Proteomes" id="UP001295444">
    <property type="component" value="Chromosome 04"/>
</dbReference>
<feature type="compositionally biased region" description="Low complexity" evidence="11">
    <location>
        <begin position="240"/>
        <end position="252"/>
    </location>
</feature>
<evidence type="ECO:0000256" key="1">
    <source>
        <dbReference type="ARBA" id="ARBA00004123"/>
    </source>
</evidence>
<keyword evidence="6 9" id="KW-0371">Homeobox</keyword>
<dbReference type="InterPro" id="IPR001356">
    <property type="entry name" value="HD"/>
</dbReference>
<dbReference type="InterPro" id="IPR020479">
    <property type="entry name" value="HD_metazoa"/>
</dbReference>
<dbReference type="FunFam" id="1.10.10.60:FF:000018">
    <property type="entry name" value="Homeobox A10"/>
    <property type="match status" value="1"/>
</dbReference>
<feature type="compositionally biased region" description="Polar residues" evidence="11">
    <location>
        <begin position="143"/>
        <end position="166"/>
    </location>
</feature>
<evidence type="ECO:0000313" key="13">
    <source>
        <dbReference type="EMBL" id="CAH2282676.1"/>
    </source>
</evidence>
<evidence type="ECO:0000259" key="12">
    <source>
        <dbReference type="PROSITE" id="PS50071"/>
    </source>
</evidence>
<proteinExistence type="inferred from homology"/>
<dbReference type="InterPro" id="IPR046333">
    <property type="entry name" value="HXA10/ABDB-like"/>
</dbReference>
<evidence type="ECO:0000256" key="3">
    <source>
        <dbReference type="ARBA" id="ARBA00022473"/>
    </source>
</evidence>
<dbReference type="Gene3D" id="1.10.10.60">
    <property type="entry name" value="Homeodomain-like"/>
    <property type="match status" value="1"/>
</dbReference>
<keyword evidence="4" id="KW-0805">Transcription regulation</keyword>
<dbReference type="Pfam" id="PF00046">
    <property type="entry name" value="Homeodomain"/>
    <property type="match status" value="1"/>
</dbReference>
<sequence length="354" mass="38997">MSARKEYLLSSPNYSTTMSCSESAAANSFLVDSLISGGGRGESGAYYQASGVYLPQASEVSYGLQSCGLFPVLSKRNEGLPQSNTAPATQSYAPGMEVWLENPRSCRVDPSESPADNSCSFTQSIKEESSYCLYDSDKCSKTPSATDLSTFPRVNSESSPGHSISSVPVPGYFRLSQAYGTSKAYGPVQIGAPQFTQQSQNRFDSPLSSVPAHPARKDSEPSPNSNKLAPGSHQREEDTSSGAEESSPAPSDSSKHSPEKDSVGNAKSENAANWLTAKSGRKKRCPYTKHQTLELEKEFLFNMYLTRERRLEISRSVHLSDRQVKIWFQNRRMKLKKMNRENRIRELTANFNFS</sequence>
<evidence type="ECO:0000256" key="7">
    <source>
        <dbReference type="ARBA" id="ARBA00023163"/>
    </source>
</evidence>
<evidence type="ECO:0000256" key="8">
    <source>
        <dbReference type="ARBA" id="ARBA00023242"/>
    </source>
</evidence>
<evidence type="ECO:0000256" key="11">
    <source>
        <dbReference type="SAM" id="MobiDB-lite"/>
    </source>
</evidence>
<keyword evidence="14" id="KW-1185">Reference proteome</keyword>
<dbReference type="CDD" id="cd00086">
    <property type="entry name" value="homeodomain"/>
    <property type="match status" value="1"/>
</dbReference>
<comment type="similarity">
    <text evidence="2">Belongs to the Abd-B homeobox family.</text>
</comment>
<feature type="region of interest" description="Disordered" evidence="11">
    <location>
        <begin position="143"/>
        <end position="168"/>
    </location>
</feature>
<feature type="compositionally biased region" description="Polar residues" evidence="11">
    <location>
        <begin position="198"/>
        <end position="208"/>
    </location>
</feature>
<keyword evidence="3" id="KW-0217">Developmental protein</keyword>
<accession>A0AAD1VZR4</accession>
<dbReference type="PROSITE" id="PS00027">
    <property type="entry name" value="HOMEOBOX_1"/>
    <property type="match status" value="1"/>
</dbReference>
<dbReference type="AlphaFoldDB" id="A0AAD1VZR4"/>
<comment type="subcellular location">
    <subcellularLocation>
        <location evidence="1 9 10">Nucleus</location>
    </subcellularLocation>
</comment>
<evidence type="ECO:0000256" key="2">
    <source>
        <dbReference type="ARBA" id="ARBA00006317"/>
    </source>
</evidence>
<evidence type="ECO:0000256" key="4">
    <source>
        <dbReference type="ARBA" id="ARBA00023015"/>
    </source>
</evidence>
<dbReference type="PANTHER" id="PTHR45874:SF1">
    <property type="entry name" value="HOMEOBOX PROTEIN HOX-A10"/>
    <property type="match status" value="1"/>
</dbReference>
<dbReference type="GO" id="GO:0005634">
    <property type="term" value="C:nucleus"/>
    <property type="evidence" value="ECO:0007669"/>
    <property type="project" value="UniProtKB-SubCell"/>
</dbReference>
<dbReference type="InterPro" id="IPR009057">
    <property type="entry name" value="Homeodomain-like_sf"/>
</dbReference>
<keyword evidence="8 9" id="KW-0539">Nucleus</keyword>
<organism evidence="13 14">
    <name type="scientific">Pelobates cultripes</name>
    <name type="common">Western spadefoot toad</name>
    <dbReference type="NCBI Taxonomy" id="61616"/>
    <lineage>
        <taxon>Eukaryota</taxon>
        <taxon>Metazoa</taxon>
        <taxon>Chordata</taxon>
        <taxon>Craniata</taxon>
        <taxon>Vertebrata</taxon>
        <taxon>Euteleostomi</taxon>
        <taxon>Amphibia</taxon>
        <taxon>Batrachia</taxon>
        <taxon>Anura</taxon>
        <taxon>Pelobatoidea</taxon>
        <taxon>Pelobatidae</taxon>
        <taxon>Pelobates</taxon>
    </lineage>
</organism>
<evidence type="ECO:0000256" key="6">
    <source>
        <dbReference type="ARBA" id="ARBA00023155"/>
    </source>
</evidence>
<feature type="compositionally biased region" description="Basic and acidic residues" evidence="11">
    <location>
        <begin position="253"/>
        <end position="262"/>
    </location>
</feature>
<evidence type="ECO:0000313" key="14">
    <source>
        <dbReference type="Proteomes" id="UP001295444"/>
    </source>
</evidence>
<gene>
    <name evidence="13" type="ORF">PECUL_23A055017</name>
</gene>
<reference evidence="13" key="1">
    <citation type="submission" date="2022-03" db="EMBL/GenBank/DDBJ databases">
        <authorList>
            <person name="Alioto T."/>
            <person name="Alioto T."/>
            <person name="Gomez Garrido J."/>
        </authorList>
    </citation>
    <scope>NUCLEOTIDE SEQUENCE</scope>
</reference>
<dbReference type="PANTHER" id="PTHR45874">
    <property type="entry name" value="HOMEOBOX PROTEIN ABDOMINAL-B"/>
    <property type="match status" value="1"/>
</dbReference>
<dbReference type="PRINTS" id="PR00024">
    <property type="entry name" value="HOMEOBOX"/>
</dbReference>
<feature type="region of interest" description="Disordered" evidence="11">
    <location>
        <begin position="198"/>
        <end position="283"/>
    </location>
</feature>
<name>A0AAD1VZR4_PELCU</name>
<protein>
    <submittedName>
        <fullName evidence="13">Homeobox Hox-A10</fullName>
    </submittedName>
</protein>
<keyword evidence="7" id="KW-0804">Transcription</keyword>
<keyword evidence="5 9" id="KW-0238">DNA-binding</keyword>
<feature type="domain" description="Homeobox" evidence="12">
    <location>
        <begin position="278"/>
        <end position="338"/>
    </location>
</feature>
<dbReference type="PROSITE" id="PS50071">
    <property type="entry name" value="HOMEOBOX_2"/>
    <property type="match status" value="1"/>
</dbReference>
<dbReference type="EMBL" id="OW240915">
    <property type="protein sequence ID" value="CAH2282676.1"/>
    <property type="molecule type" value="Genomic_DNA"/>
</dbReference>
<dbReference type="GO" id="GO:0000981">
    <property type="term" value="F:DNA-binding transcription factor activity, RNA polymerase II-specific"/>
    <property type="evidence" value="ECO:0007669"/>
    <property type="project" value="InterPro"/>
</dbReference>
<dbReference type="GO" id="GO:0000978">
    <property type="term" value="F:RNA polymerase II cis-regulatory region sequence-specific DNA binding"/>
    <property type="evidence" value="ECO:0007669"/>
    <property type="project" value="TreeGrafter"/>
</dbReference>
<evidence type="ECO:0000256" key="10">
    <source>
        <dbReference type="RuleBase" id="RU000682"/>
    </source>
</evidence>
<evidence type="ECO:0000256" key="9">
    <source>
        <dbReference type="PROSITE-ProRule" id="PRU00108"/>
    </source>
</evidence>
<feature type="DNA-binding region" description="Homeobox" evidence="9">
    <location>
        <begin position="280"/>
        <end position="339"/>
    </location>
</feature>
<dbReference type="PROSITE" id="PS51257">
    <property type="entry name" value="PROKAR_LIPOPROTEIN"/>
    <property type="match status" value="1"/>
</dbReference>
<dbReference type="InterPro" id="IPR017970">
    <property type="entry name" value="Homeobox_CS"/>
</dbReference>
<evidence type="ECO:0000256" key="5">
    <source>
        <dbReference type="ARBA" id="ARBA00023125"/>
    </source>
</evidence>
<dbReference type="SMART" id="SM00389">
    <property type="entry name" value="HOX"/>
    <property type="match status" value="1"/>
</dbReference>